<feature type="region of interest" description="Disordered" evidence="1">
    <location>
        <begin position="60"/>
        <end position="87"/>
    </location>
</feature>
<dbReference type="EMBL" id="JACHJS010000001">
    <property type="protein sequence ID" value="MBB4964575.1"/>
    <property type="molecule type" value="Genomic_DNA"/>
</dbReference>
<sequence>MRRLFWFGIGLALGVVATRKVNQAAHAATPAGIGENVGEGLRALAGALGEFGADVRAGMAEREHELRDDVQRRTGHTPGRRARGAND</sequence>
<gene>
    <name evidence="2" type="ORF">F4559_001934</name>
</gene>
<dbReference type="RefSeq" id="WP_184667674.1">
    <property type="nucleotide sequence ID" value="NZ_BAABAI010000031.1"/>
</dbReference>
<evidence type="ECO:0000313" key="2">
    <source>
        <dbReference type="EMBL" id="MBB4964575.1"/>
    </source>
</evidence>
<reference evidence="2 3" key="1">
    <citation type="submission" date="2020-08" db="EMBL/GenBank/DDBJ databases">
        <title>Sequencing the genomes of 1000 actinobacteria strains.</title>
        <authorList>
            <person name="Klenk H.-P."/>
        </authorList>
    </citation>
    <scope>NUCLEOTIDE SEQUENCE [LARGE SCALE GENOMIC DNA]</scope>
    <source>
        <strain evidence="2 3">DSM 45084</strain>
    </source>
</reference>
<protein>
    <recommendedName>
        <fullName evidence="4">Secreted protein</fullName>
    </recommendedName>
</protein>
<organism evidence="2 3">
    <name type="scientific">Saccharothrix violaceirubra</name>
    <dbReference type="NCBI Taxonomy" id="413306"/>
    <lineage>
        <taxon>Bacteria</taxon>
        <taxon>Bacillati</taxon>
        <taxon>Actinomycetota</taxon>
        <taxon>Actinomycetes</taxon>
        <taxon>Pseudonocardiales</taxon>
        <taxon>Pseudonocardiaceae</taxon>
        <taxon>Saccharothrix</taxon>
    </lineage>
</organism>
<dbReference type="AlphaFoldDB" id="A0A7W7T3B4"/>
<comment type="caution">
    <text evidence="2">The sequence shown here is derived from an EMBL/GenBank/DDBJ whole genome shotgun (WGS) entry which is preliminary data.</text>
</comment>
<feature type="compositionally biased region" description="Basic residues" evidence="1">
    <location>
        <begin position="73"/>
        <end position="87"/>
    </location>
</feature>
<dbReference type="Proteomes" id="UP000542674">
    <property type="component" value="Unassembled WGS sequence"/>
</dbReference>
<evidence type="ECO:0008006" key="4">
    <source>
        <dbReference type="Google" id="ProtNLM"/>
    </source>
</evidence>
<evidence type="ECO:0000313" key="3">
    <source>
        <dbReference type="Proteomes" id="UP000542674"/>
    </source>
</evidence>
<evidence type="ECO:0000256" key="1">
    <source>
        <dbReference type="SAM" id="MobiDB-lite"/>
    </source>
</evidence>
<accession>A0A7W7T3B4</accession>
<name>A0A7W7T3B4_9PSEU</name>
<proteinExistence type="predicted"/>
<keyword evidence="3" id="KW-1185">Reference proteome</keyword>
<feature type="compositionally biased region" description="Basic and acidic residues" evidence="1">
    <location>
        <begin position="60"/>
        <end position="72"/>
    </location>
</feature>